<dbReference type="AlphaFoldDB" id="A0A6N2MYD7"/>
<reference evidence="1" key="1">
    <citation type="submission" date="2019-03" db="EMBL/GenBank/DDBJ databases">
        <authorList>
            <person name="Mank J."/>
            <person name="Almeida P."/>
        </authorList>
    </citation>
    <scope>NUCLEOTIDE SEQUENCE</scope>
    <source>
        <strain evidence="1">78183</strain>
    </source>
</reference>
<gene>
    <name evidence="1" type="ORF">SVIM_LOCUS430024</name>
</gene>
<protein>
    <submittedName>
        <fullName evidence="1">Uncharacterized protein</fullName>
    </submittedName>
</protein>
<organism evidence="1">
    <name type="scientific">Salix viminalis</name>
    <name type="common">Common osier</name>
    <name type="synonym">Basket willow</name>
    <dbReference type="NCBI Taxonomy" id="40686"/>
    <lineage>
        <taxon>Eukaryota</taxon>
        <taxon>Viridiplantae</taxon>
        <taxon>Streptophyta</taxon>
        <taxon>Embryophyta</taxon>
        <taxon>Tracheophyta</taxon>
        <taxon>Spermatophyta</taxon>
        <taxon>Magnoliopsida</taxon>
        <taxon>eudicotyledons</taxon>
        <taxon>Gunneridae</taxon>
        <taxon>Pentapetalae</taxon>
        <taxon>rosids</taxon>
        <taxon>fabids</taxon>
        <taxon>Malpighiales</taxon>
        <taxon>Salicaceae</taxon>
        <taxon>Saliceae</taxon>
        <taxon>Salix</taxon>
    </lineage>
</organism>
<evidence type="ECO:0000313" key="1">
    <source>
        <dbReference type="EMBL" id="VFU58761.1"/>
    </source>
</evidence>
<name>A0A6N2MYD7_SALVM</name>
<sequence length="89" mass="10045">MLSSEISLPQPKQPVFTQREISRNTKLHPAVEDQLLGITSAYSVRTAMRASYGFWKKKTMDWPSLQLLPHSSLGLAIKDGKTREKKSMA</sequence>
<dbReference type="EMBL" id="CAADRP010002000">
    <property type="protein sequence ID" value="VFU58761.1"/>
    <property type="molecule type" value="Genomic_DNA"/>
</dbReference>
<proteinExistence type="predicted"/>
<accession>A0A6N2MYD7</accession>